<evidence type="ECO:0000313" key="1">
    <source>
        <dbReference type="EMBL" id="PXW64366.1"/>
    </source>
</evidence>
<sequence>MASVTVSSIIEAPIDAVWEVIRDFDGLPGWHPRMVESVIEAGPVADRVGCVRRLTLVNGAVLRERLLALSDHDHSIRYAIEETPQPISNHVATLRLARVTDGERTFVEWSATFDAPSGEAEKIAAAMGENVFQGGFNALKQRFSRGA</sequence>
<dbReference type="Proteomes" id="UP000248021">
    <property type="component" value="Unassembled WGS sequence"/>
</dbReference>
<dbReference type="Pfam" id="PF10604">
    <property type="entry name" value="Polyketide_cyc2"/>
    <property type="match status" value="1"/>
</dbReference>
<dbReference type="CDD" id="cd07821">
    <property type="entry name" value="PYR_PYL_RCAR_like"/>
    <property type="match status" value="1"/>
</dbReference>
<organism evidence="1 2">
    <name type="scientific">Chelatococcus asaccharovorans</name>
    <dbReference type="NCBI Taxonomy" id="28210"/>
    <lineage>
        <taxon>Bacteria</taxon>
        <taxon>Pseudomonadati</taxon>
        <taxon>Pseudomonadota</taxon>
        <taxon>Alphaproteobacteria</taxon>
        <taxon>Hyphomicrobiales</taxon>
        <taxon>Chelatococcaceae</taxon>
        <taxon>Chelatococcus</taxon>
    </lineage>
</organism>
<dbReference type="InterPro" id="IPR019587">
    <property type="entry name" value="Polyketide_cyclase/dehydratase"/>
</dbReference>
<dbReference type="AlphaFoldDB" id="A0A2V3UGV5"/>
<proteinExistence type="predicted"/>
<dbReference type="Gene3D" id="3.30.530.20">
    <property type="match status" value="1"/>
</dbReference>
<protein>
    <submittedName>
        <fullName evidence="1">Polyketide cyclase/dehydrase/lipid transport protein</fullName>
    </submittedName>
</protein>
<evidence type="ECO:0000313" key="2">
    <source>
        <dbReference type="Proteomes" id="UP000248021"/>
    </source>
</evidence>
<dbReference type="PANTHER" id="PTHR39332">
    <property type="entry name" value="BLL4707 PROTEIN"/>
    <property type="match status" value="1"/>
</dbReference>
<dbReference type="InterPro" id="IPR023393">
    <property type="entry name" value="START-like_dom_sf"/>
</dbReference>
<reference evidence="1 2" key="1">
    <citation type="submission" date="2018-05" db="EMBL/GenBank/DDBJ databases">
        <title>Genomic Encyclopedia of Type Strains, Phase IV (KMG-IV): sequencing the most valuable type-strain genomes for metagenomic binning, comparative biology and taxonomic classification.</title>
        <authorList>
            <person name="Goeker M."/>
        </authorList>
    </citation>
    <scope>NUCLEOTIDE SEQUENCE [LARGE SCALE GENOMIC DNA]</scope>
    <source>
        <strain evidence="1 2">DSM 6462</strain>
    </source>
</reference>
<dbReference type="RefSeq" id="WP_110372458.1">
    <property type="nucleotide sequence ID" value="NZ_JAHBRY010000001.1"/>
</dbReference>
<dbReference type="EMBL" id="QJJK01000001">
    <property type="protein sequence ID" value="PXW64366.1"/>
    <property type="molecule type" value="Genomic_DNA"/>
</dbReference>
<gene>
    <name evidence="1" type="ORF">C7450_101121</name>
</gene>
<keyword evidence="2" id="KW-1185">Reference proteome</keyword>
<comment type="caution">
    <text evidence="1">The sequence shown here is derived from an EMBL/GenBank/DDBJ whole genome shotgun (WGS) entry which is preliminary data.</text>
</comment>
<dbReference type="PANTHER" id="PTHR39332:SF7">
    <property type="entry name" value="SRPBCC FAMILY PROTEIN"/>
    <property type="match status" value="1"/>
</dbReference>
<dbReference type="OrthoDB" id="1364128at2"/>
<dbReference type="SUPFAM" id="SSF55961">
    <property type="entry name" value="Bet v1-like"/>
    <property type="match status" value="1"/>
</dbReference>
<name>A0A2V3UGV5_9HYPH</name>
<accession>A0A2V3UGV5</accession>